<keyword evidence="2" id="KW-1185">Reference proteome</keyword>
<proteinExistence type="predicted"/>
<gene>
    <name evidence="1" type="ORF">MAIT1_00585</name>
</gene>
<accession>A0A1Y2JZ24</accession>
<sequence length="276" mass="29570">MALHPASAQPATVSDAGVQVVLKLGILPYLSPRTLFKRWEPLRAALQERLGRPVQFRTAPDYTTFSQRVAAHEYDVALSTSHLGRLAQVDAGLTPLARPVKPLYGVVIAQDPQIQTLADLSGRSVALPDPLAIVSLMGEELLRQAGLEPGLNPEIIHFPGHRAAALGVRVGQADAAIISRFAFGFLPPADKAHLRVIGQTQEIPSPVLLLAAPQLSEGEQSALQRAILTFCNETAAGKRFMQGFGYASMGVPSAEEMASLDHFLPATRQLLSAKNP</sequence>
<dbReference type="EMBL" id="LVJN01000021">
    <property type="protein sequence ID" value="OSM00148.1"/>
    <property type="molecule type" value="Genomic_DNA"/>
</dbReference>
<comment type="caution">
    <text evidence="1">The sequence shown here is derived from an EMBL/GenBank/DDBJ whole genome shotgun (WGS) entry which is preliminary data.</text>
</comment>
<dbReference type="Gene3D" id="3.40.190.10">
    <property type="entry name" value="Periplasmic binding protein-like II"/>
    <property type="match status" value="2"/>
</dbReference>
<dbReference type="STRING" id="1434232.MAIT1_00585"/>
<dbReference type="Pfam" id="PF12974">
    <property type="entry name" value="Phosphonate-bd"/>
    <property type="match status" value="1"/>
</dbReference>
<dbReference type="PANTHER" id="PTHR35841">
    <property type="entry name" value="PHOSPHONATES-BINDING PERIPLASMIC PROTEIN"/>
    <property type="match status" value="1"/>
</dbReference>
<evidence type="ECO:0000313" key="1">
    <source>
        <dbReference type="EMBL" id="OSM00148.1"/>
    </source>
</evidence>
<dbReference type="PANTHER" id="PTHR35841:SF1">
    <property type="entry name" value="PHOSPHONATES-BINDING PERIPLASMIC PROTEIN"/>
    <property type="match status" value="1"/>
</dbReference>
<protein>
    <submittedName>
        <fullName evidence="1">Putative ABC transporter periplasmic protein</fullName>
    </submittedName>
</protein>
<dbReference type="Proteomes" id="UP000194003">
    <property type="component" value="Unassembled WGS sequence"/>
</dbReference>
<reference evidence="1 2" key="1">
    <citation type="journal article" date="2016" name="BMC Genomics">
        <title>Combined genomic and structural analyses of a cultured magnetotactic bacterium reveals its niche adaptation to a dynamic environment.</title>
        <authorList>
            <person name="Araujo A.C."/>
            <person name="Morillo V."/>
            <person name="Cypriano J."/>
            <person name="Teixeira L.C."/>
            <person name="Leao P."/>
            <person name="Lyra S."/>
            <person name="Almeida L.G."/>
            <person name="Bazylinski D.A."/>
            <person name="Vasconcellos A.T."/>
            <person name="Abreu F."/>
            <person name="Lins U."/>
        </authorList>
    </citation>
    <scope>NUCLEOTIDE SEQUENCE [LARGE SCALE GENOMIC DNA]</scope>
    <source>
        <strain evidence="1 2">IT-1</strain>
    </source>
</reference>
<organism evidence="1 2">
    <name type="scientific">Magnetofaba australis IT-1</name>
    <dbReference type="NCBI Taxonomy" id="1434232"/>
    <lineage>
        <taxon>Bacteria</taxon>
        <taxon>Pseudomonadati</taxon>
        <taxon>Pseudomonadota</taxon>
        <taxon>Magnetococcia</taxon>
        <taxon>Magnetococcales</taxon>
        <taxon>Magnetococcaceae</taxon>
        <taxon>Magnetofaba</taxon>
    </lineage>
</organism>
<dbReference type="AlphaFoldDB" id="A0A1Y2JZ24"/>
<evidence type="ECO:0000313" key="2">
    <source>
        <dbReference type="Proteomes" id="UP000194003"/>
    </source>
</evidence>
<dbReference type="SUPFAM" id="SSF53850">
    <property type="entry name" value="Periplasmic binding protein-like II"/>
    <property type="match status" value="1"/>
</dbReference>
<name>A0A1Y2JZ24_9PROT</name>